<dbReference type="Proteomes" id="UP001180020">
    <property type="component" value="Unassembled WGS sequence"/>
</dbReference>
<dbReference type="InterPro" id="IPR017437">
    <property type="entry name" value="ATP-NAD_kinase_PpnK-typ_C"/>
</dbReference>
<dbReference type="GO" id="GO:0003951">
    <property type="term" value="F:NAD+ kinase activity"/>
    <property type="evidence" value="ECO:0007669"/>
    <property type="project" value="InterPro"/>
</dbReference>
<sequence length="69" mass="7535">MIRRQAQCEVQGDGVIVATPTGSTAYSTAAGGQWSGDSSSMRIQMIYVNEIRHQVSSKLPLYCQIMNDP</sequence>
<dbReference type="PANTHER" id="PTHR20275">
    <property type="entry name" value="NAD KINASE"/>
    <property type="match status" value="1"/>
</dbReference>
<gene>
    <name evidence="1" type="ORF">QJS10_CPB21g00608</name>
</gene>
<evidence type="ECO:0000313" key="1">
    <source>
        <dbReference type="EMBL" id="KAK1283826.1"/>
    </source>
</evidence>
<name>A0AAV9C4K5_ACOCL</name>
<dbReference type="InterPro" id="IPR016064">
    <property type="entry name" value="NAD/diacylglycerol_kinase_sf"/>
</dbReference>
<reference evidence="1" key="1">
    <citation type="journal article" date="2023" name="Nat. Commun.">
        <title>Diploid and tetraploid genomes of Acorus and the evolution of monocots.</title>
        <authorList>
            <person name="Ma L."/>
            <person name="Liu K.W."/>
            <person name="Li Z."/>
            <person name="Hsiao Y.Y."/>
            <person name="Qi Y."/>
            <person name="Fu T."/>
            <person name="Tang G.D."/>
            <person name="Zhang D."/>
            <person name="Sun W.H."/>
            <person name="Liu D.K."/>
            <person name="Li Y."/>
            <person name="Chen G.Z."/>
            <person name="Liu X.D."/>
            <person name="Liao X.Y."/>
            <person name="Jiang Y.T."/>
            <person name="Yu X."/>
            <person name="Hao Y."/>
            <person name="Huang J."/>
            <person name="Zhao X.W."/>
            <person name="Ke S."/>
            <person name="Chen Y.Y."/>
            <person name="Wu W.L."/>
            <person name="Hsu J.L."/>
            <person name="Lin Y.F."/>
            <person name="Huang M.D."/>
            <person name="Li C.Y."/>
            <person name="Huang L."/>
            <person name="Wang Z.W."/>
            <person name="Zhao X."/>
            <person name="Zhong W.Y."/>
            <person name="Peng D.H."/>
            <person name="Ahmad S."/>
            <person name="Lan S."/>
            <person name="Zhang J.S."/>
            <person name="Tsai W.C."/>
            <person name="Van de Peer Y."/>
            <person name="Liu Z.J."/>
        </authorList>
    </citation>
    <scope>NUCLEOTIDE SEQUENCE</scope>
    <source>
        <strain evidence="1">CP</strain>
    </source>
</reference>
<dbReference type="AlphaFoldDB" id="A0AAV9C4K5"/>
<organism evidence="1 2">
    <name type="scientific">Acorus calamus</name>
    <name type="common">Sweet flag</name>
    <dbReference type="NCBI Taxonomy" id="4465"/>
    <lineage>
        <taxon>Eukaryota</taxon>
        <taxon>Viridiplantae</taxon>
        <taxon>Streptophyta</taxon>
        <taxon>Embryophyta</taxon>
        <taxon>Tracheophyta</taxon>
        <taxon>Spermatophyta</taxon>
        <taxon>Magnoliopsida</taxon>
        <taxon>Liliopsida</taxon>
        <taxon>Acoraceae</taxon>
        <taxon>Acorus</taxon>
    </lineage>
</organism>
<dbReference type="SUPFAM" id="SSF111331">
    <property type="entry name" value="NAD kinase/diacylglycerol kinase-like"/>
    <property type="match status" value="1"/>
</dbReference>
<dbReference type="EMBL" id="JAUJYO010000021">
    <property type="protein sequence ID" value="KAK1283826.1"/>
    <property type="molecule type" value="Genomic_DNA"/>
</dbReference>
<dbReference type="GO" id="GO:0006741">
    <property type="term" value="P:NADP+ biosynthetic process"/>
    <property type="evidence" value="ECO:0007669"/>
    <property type="project" value="TreeGrafter"/>
</dbReference>
<comment type="caution">
    <text evidence="1">The sequence shown here is derived from an EMBL/GenBank/DDBJ whole genome shotgun (WGS) entry which is preliminary data.</text>
</comment>
<dbReference type="Pfam" id="PF20143">
    <property type="entry name" value="NAD_kinase_C"/>
    <property type="match status" value="1"/>
</dbReference>
<proteinExistence type="predicted"/>
<dbReference type="PANTHER" id="PTHR20275:SF6">
    <property type="entry name" value="NAD KINASE 2, CHLOROPLASTIC"/>
    <property type="match status" value="1"/>
</dbReference>
<keyword evidence="2" id="KW-1185">Reference proteome</keyword>
<reference evidence="1" key="2">
    <citation type="submission" date="2023-06" db="EMBL/GenBank/DDBJ databases">
        <authorList>
            <person name="Ma L."/>
            <person name="Liu K.-W."/>
            <person name="Li Z."/>
            <person name="Hsiao Y.-Y."/>
            <person name="Qi Y."/>
            <person name="Fu T."/>
            <person name="Tang G."/>
            <person name="Zhang D."/>
            <person name="Sun W.-H."/>
            <person name="Liu D.-K."/>
            <person name="Li Y."/>
            <person name="Chen G.-Z."/>
            <person name="Liu X.-D."/>
            <person name="Liao X.-Y."/>
            <person name="Jiang Y.-T."/>
            <person name="Yu X."/>
            <person name="Hao Y."/>
            <person name="Huang J."/>
            <person name="Zhao X.-W."/>
            <person name="Ke S."/>
            <person name="Chen Y.-Y."/>
            <person name="Wu W.-L."/>
            <person name="Hsu J.-L."/>
            <person name="Lin Y.-F."/>
            <person name="Huang M.-D."/>
            <person name="Li C.-Y."/>
            <person name="Huang L."/>
            <person name="Wang Z.-W."/>
            <person name="Zhao X."/>
            <person name="Zhong W.-Y."/>
            <person name="Peng D.-H."/>
            <person name="Ahmad S."/>
            <person name="Lan S."/>
            <person name="Zhang J.-S."/>
            <person name="Tsai W.-C."/>
            <person name="Van De Peer Y."/>
            <person name="Liu Z.-J."/>
        </authorList>
    </citation>
    <scope>NUCLEOTIDE SEQUENCE</scope>
    <source>
        <strain evidence="1">CP</strain>
        <tissue evidence="1">Leaves</tissue>
    </source>
</reference>
<dbReference type="GO" id="GO:0019674">
    <property type="term" value="P:NAD+ metabolic process"/>
    <property type="evidence" value="ECO:0007669"/>
    <property type="project" value="InterPro"/>
</dbReference>
<dbReference type="Gene3D" id="2.60.200.30">
    <property type="entry name" value="Probable inorganic polyphosphate/atp-NAD kinase, domain 2"/>
    <property type="match status" value="1"/>
</dbReference>
<evidence type="ECO:0000313" key="2">
    <source>
        <dbReference type="Proteomes" id="UP001180020"/>
    </source>
</evidence>
<accession>A0AAV9C4K5</accession>
<protein>
    <submittedName>
        <fullName evidence="1">Uncharacterized protein</fullName>
    </submittedName>
</protein>